<accession>A0A6C0IZA0</accession>
<dbReference type="EMBL" id="MN740271">
    <property type="protein sequence ID" value="QHT97027.1"/>
    <property type="molecule type" value="Genomic_DNA"/>
</dbReference>
<proteinExistence type="predicted"/>
<reference evidence="1" key="1">
    <citation type="journal article" date="2020" name="Nature">
        <title>Giant virus diversity and host interactions through global metagenomics.</title>
        <authorList>
            <person name="Schulz F."/>
            <person name="Roux S."/>
            <person name="Paez-Espino D."/>
            <person name="Jungbluth S."/>
            <person name="Walsh D.A."/>
            <person name="Denef V.J."/>
            <person name="McMahon K.D."/>
            <person name="Konstantinidis K.T."/>
            <person name="Eloe-Fadrosh E.A."/>
            <person name="Kyrpides N.C."/>
            <person name="Woyke T."/>
        </authorList>
    </citation>
    <scope>NUCLEOTIDE SEQUENCE</scope>
    <source>
        <strain evidence="1">GVMAG-M-3300024510-1</strain>
    </source>
</reference>
<sequence length="277" mass="31519">MSSPSSLPPVIARALAEKQKSEEEEIPKFDLREIEDVRRLTVMLQKQNQITFMNDALNFTAEQCVSELLESQKNKKFTALGITGVAAQQTYTRRLRDGSEFVTHIGNGVYQHQIMSLDTTQFDYGTNLNVIVHFDQNGFDANAAAQTEVCLICCRFVVFSTKLDIRRRMNGITGDAYLLRAPNLMPLRHTSWATPSYIIVREMGRLINQVDIHMHGILSTKLVDEQWFMTPANIPVCVKNGLAMYDRAAFVKSVPAEFVSRYLSVKEMEDDENEEEK</sequence>
<evidence type="ECO:0000313" key="1">
    <source>
        <dbReference type="EMBL" id="QHT97027.1"/>
    </source>
</evidence>
<name>A0A6C0IZA0_9ZZZZ</name>
<dbReference type="AlphaFoldDB" id="A0A6C0IZA0"/>
<protein>
    <submittedName>
        <fullName evidence="1">Uncharacterized protein</fullName>
    </submittedName>
</protein>
<organism evidence="1">
    <name type="scientific">viral metagenome</name>
    <dbReference type="NCBI Taxonomy" id="1070528"/>
    <lineage>
        <taxon>unclassified sequences</taxon>
        <taxon>metagenomes</taxon>
        <taxon>organismal metagenomes</taxon>
    </lineage>
</organism>